<dbReference type="EMBL" id="JAWLOF010000005">
    <property type="protein sequence ID" value="MDV7022998.1"/>
    <property type="molecule type" value="Genomic_DNA"/>
</dbReference>
<evidence type="ECO:0000313" key="1">
    <source>
        <dbReference type="EMBL" id="MDV7022998.1"/>
    </source>
</evidence>
<proteinExistence type="predicted"/>
<keyword evidence="2" id="KW-1185">Reference proteome</keyword>
<organism evidence="1 2">
    <name type="scientific">Atlantibacter subterraneus</name>
    <dbReference type="NCBI Taxonomy" id="255519"/>
    <lineage>
        <taxon>Bacteria</taxon>
        <taxon>Pseudomonadati</taxon>
        <taxon>Pseudomonadota</taxon>
        <taxon>Gammaproteobacteria</taxon>
        <taxon>Enterobacterales</taxon>
        <taxon>Enterobacteriaceae</taxon>
        <taxon>Atlantibacter</taxon>
    </lineage>
</organism>
<reference evidence="1 2" key="1">
    <citation type="submission" date="2023-10" db="EMBL/GenBank/DDBJ databases">
        <authorList>
            <person name="Dale J."/>
        </authorList>
    </citation>
    <scope>NUCLEOTIDE SEQUENCE [LARGE SCALE GENOMIC DNA]</scope>
    <source>
        <strain evidence="1 2">2023EL-00970</strain>
    </source>
</reference>
<protein>
    <submittedName>
        <fullName evidence="1">DUF5431 family protein</fullName>
    </submittedName>
</protein>
<dbReference type="InterPro" id="IPR035273">
    <property type="entry name" value="DUF5431"/>
</dbReference>
<sequence>MFDTVDIHVSDAKFAVRAAGKRRKQGGRCVTGLRTW</sequence>
<accession>A0ABU4E1K5</accession>
<dbReference type="Pfam" id="PF17496">
    <property type="entry name" value="DUF5431"/>
    <property type="match status" value="1"/>
</dbReference>
<dbReference type="Proteomes" id="UP001187066">
    <property type="component" value="Unassembled WGS sequence"/>
</dbReference>
<comment type="caution">
    <text evidence="1">The sequence shown here is derived from an EMBL/GenBank/DDBJ whole genome shotgun (WGS) entry which is preliminary data.</text>
</comment>
<dbReference type="RefSeq" id="WP_317678143.1">
    <property type="nucleotide sequence ID" value="NZ_JAWLOF010000005.1"/>
</dbReference>
<gene>
    <name evidence="1" type="ORF">R4P48_09955</name>
</gene>
<evidence type="ECO:0000313" key="2">
    <source>
        <dbReference type="Proteomes" id="UP001187066"/>
    </source>
</evidence>
<name>A0ABU4E1K5_9ENTR</name>